<accession>A0A4U8V6X6</accession>
<evidence type="ECO:0000313" key="2">
    <source>
        <dbReference type="EMBL" id="TMS39677.1"/>
    </source>
</evidence>
<dbReference type="EMBL" id="CM016762">
    <property type="protein sequence ID" value="TMS39677.1"/>
    <property type="molecule type" value="Genomic_DNA"/>
</dbReference>
<dbReference type="OrthoDB" id="430293at2759"/>
<proteinExistence type="predicted"/>
<reference evidence="2 3" key="2">
    <citation type="journal article" date="2019" name="G3 (Bethesda)">
        <title>Hybrid Assembly of the Genome of the Entomopathogenic Nematode Steinernema carpocapsae Identifies the X-Chromosome.</title>
        <authorList>
            <person name="Serra L."/>
            <person name="Macchietto M."/>
            <person name="Macias-Munoz A."/>
            <person name="McGill C.J."/>
            <person name="Rodriguez I.M."/>
            <person name="Rodriguez B."/>
            <person name="Murad R."/>
            <person name="Mortazavi A."/>
        </authorList>
    </citation>
    <scope>NUCLEOTIDE SEQUENCE [LARGE SCALE GENOMIC DNA]</scope>
    <source>
        <strain evidence="2 3">ALL</strain>
    </source>
</reference>
<dbReference type="InterPro" id="IPR036871">
    <property type="entry name" value="PX_dom_sf"/>
</dbReference>
<protein>
    <recommendedName>
        <fullName evidence="1">PX domain-containing protein</fullName>
    </recommendedName>
</protein>
<dbReference type="InterPro" id="IPR001683">
    <property type="entry name" value="PX_dom"/>
</dbReference>
<name>A0A4U8V6X6_STECR</name>
<reference evidence="2 3" key="1">
    <citation type="journal article" date="2015" name="Genome Biol.">
        <title>Comparative genomics of Steinernema reveals deeply conserved gene regulatory networks.</title>
        <authorList>
            <person name="Dillman A.R."/>
            <person name="Macchietto M."/>
            <person name="Porter C.F."/>
            <person name="Rogers A."/>
            <person name="Williams B."/>
            <person name="Antoshechkin I."/>
            <person name="Lee M.M."/>
            <person name="Goodwin Z."/>
            <person name="Lu X."/>
            <person name="Lewis E.E."/>
            <person name="Goodrich-Blair H."/>
            <person name="Stock S.P."/>
            <person name="Adams B.J."/>
            <person name="Sternberg P.W."/>
            <person name="Mortazavi A."/>
        </authorList>
    </citation>
    <scope>NUCLEOTIDE SEQUENCE [LARGE SCALE GENOMIC DNA]</scope>
    <source>
        <strain evidence="2 3">ALL</strain>
    </source>
</reference>
<organism evidence="2 3">
    <name type="scientific">Steinernema carpocapsae</name>
    <name type="common">Entomopathogenic nematode</name>
    <dbReference type="NCBI Taxonomy" id="34508"/>
    <lineage>
        <taxon>Eukaryota</taxon>
        <taxon>Metazoa</taxon>
        <taxon>Ecdysozoa</taxon>
        <taxon>Nematoda</taxon>
        <taxon>Chromadorea</taxon>
        <taxon>Rhabditida</taxon>
        <taxon>Tylenchina</taxon>
        <taxon>Panagrolaimomorpha</taxon>
        <taxon>Strongyloidoidea</taxon>
        <taxon>Steinernematidae</taxon>
        <taxon>Steinernema</taxon>
    </lineage>
</organism>
<keyword evidence="3" id="KW-1185">Reference proteome</keyword>
<sequence length="131" mass="15281">MALLKLDDMLPHVERNSIISIPSYRTDEAANYACYKIQISLDSYTWTVERRYSEFVAFDVKRFPDRKKSFLPPKKYVRNMCAELYFEQKSCHRQEGHREKVVKSVNEVFGPGIPDRTSLGTGKIHPHRNGT</sequence>
<evidence type="ECO:0000259" key="1">
    <source>
        <dbReference type="PROSITE" id="PS50195"/>
    </source>
</evidence>
<dbReference type="Proteomes" id="UP000298663">
    <property type="component" value="Chromosome X"/>
</dbReference>
<feature type="domain" description="PX" evidence="1">
    <location>
        <begin position="13"/>
        <end position="131"/>
    </location>
</feature>
<dbReference type="GO" id="GO:0035091">
    <property type="term" value="F:phosphatidylinositol binding"/>
    <property type="evidence" value="ECO:0007669"/>
    <property type="project" value="InterPro"/>
</dbReference>
<gene>
    <name evidence="2" type="ORF">L596_006163</name>
</gene>
<dbReference type="Gene3D" id="3.30.1520.10">
    <property type="entry name" value="Phox-like domain"/>
    <property type="match status" value="1"/>
</dbReference>
<evidence type="ECO:0000313" key="3">
    <source>
        <dbReference type="Proteomes" id="UP000298663"/>
    </source>
</evidence>
<dbReference type="PROSITE" id="PS50195">
    <property type="entry name" value="PX"/>
    <property type="match status" value="1"/>
</dbReference>
<dbReference type="STRING" id="34508.A0A4U8V6X6"/>
<dbReference type="AlphaFoldDB" id="A0A4U8V6X6"/>
<dbReference type="SUPFAM" id="SSF64268">
    <property type="entry name" value="PX domain"/>
    <property type="match status" value="1"/>
</dbReference>